<feature type="transmembrane region" description="Helical" evidence="5">
    <location>
        <begin position="398"/>
        <end position="425"/>
    </location>
</feature>
<feature type="transmembrane region" description="Helical" evidence="5">
    <location>
        <begin position="81"/>
        <end position="100"/>
    </location>
</feature>
<keyword evidence="8" id="KW-1185">Reference proteome</keyword>
<comment type="subcellular location">
    <subcellularLocation>
        <location evidence="1">Membrane</location>
        <topology evidence="1">Multi-pass membrane protein</topology>
    </subcellularLocation>
</comment>
<feature type="transmembrane region" description="Helical" evidence="5">
    <location>
        <begin position="169"/>
        <end position="192"/>
    </location>
</feature>
<dbReference type="Pfam" id="PF07690">
    <property type="entry name" value="MFS_1"/>
    <property type="match status" value="2"/>
</dbReference>
<dbReference type="Proteomes" id="UP001430193">
    <property type="component" value="Unassembled WGS sequence"/>
</dbReference>
<feature type="transmembrane region" description="Helical" evidence="5">
    <location>
        <begin position="139"/>
        <end position="163"/>
    </location>
</feature>
<feature type="domain" description="Major facilitator superfamily (MFS) profile" evidence="6">
    <location>
        <begin position="15"/>
        <end position="463"/>
    </location>
</feature>
<evidence type="ECO:0000313" key="8">
    <source>
        <dbReference type="Proteomes" id="UP001430193"/>
    </source>
</evidence>
<dbReference type="InterPro" id="IPR020846">
    <property type="entry name" value="MFS_dom"/>
</dbReference>
<dbReference type="Gene3D" id="1.20.1720.10">
    <property type="entry name" value="Multidrug resistance protein D"/>
    <property type="match status" value="1"/>
</dbReference>
<keyword evidence="4 5" id="KW-0472">Membrane</keyword>
<feature type="transmembrane region" description="Helical" evidence="5">
    <location>
        <begin position="12"/>
        <end position="37"/>
    </location>
</feature>
<feature type="transmembrane region" description="Helical" evidence="5">
    <location>
        <begin position="49"/>
        <end position="69"/>
    </location>
</feature>
<dbReference type="InterPro" id="IPR011701">
    <property type="entry name" value="MFS"/>
</dbReference>
<evidence type="ECO:0000256" key="5">
    <source>
        <dbReference type="SAM" id="Phobius"/>
    </source>
</evidence>
<feature type="transmembrane region" description="Helical" evidence="5">
    <location>
        <begin position="437"/>
        <end position="462"/>
    </location>
</feature>
<feature type="transmembrane region" description="Helical" evidence="5">
    <location>
        <begin position="366"/>
        <end position="386"/>
    </location>
</feature>
<name>A0ABS2KGG5_9GAMM</name>
<dbReference type="PANTHER" id="PTHR42718">
    <property type="entry name" value="MAJOR FACILITATOR SUPERFAMILY MULTIDRUG TRANSPORTER MFSC"/>
    <property type="match status" value="1"/>
</dbReference>
<evidence type="ECO:0000256" key="3">
    <source>
        <dbReference type="ARBA" id="ARBA00022989"/>
    </source>
</evidence>
<dbReference type="PRINTS" id="PR01036">
    <property type="entry name" value="TCRTETB"/>
</dbReference>
<reference evidence="7" key="1">
    <citation type="submission" date="2020-10" db="EMBL/GenBank/DDBJ databases">
        <title>Phylogeny of dyella-like bacteria.</title>
        <authorList>
            <person name="Fu J."/>
        </authorList>
    </citation>
    <scope>NUCLEOTIDE SEQUENCE</scope>
    <source>
        <strain evidence="7">DHON07</strain>
    </source>
</reference>
<keyword evidence="3 5" id="KW-1133">Transmembrane helix</keyword>
<sequence>MNTHHAAGDPRRWLALPILLTGAFLPPLDFFIVNVALPSIRASLKASSAELQFVISAYAATYAVFLITGGRMGDLYGRRRMFLFGIAGFTLASLLCGFAWSPQILLVGRMLQGMAAAALAPQVLASIRVMFPPHEQSRALGLYVATFGIAATLGQLLGGVLISGHWLGLGWQLIFLVNLPIGLAALISGFCLLRESNETRAPKLDLGGVCSLSLALGLLIYPLVEGREQGWPAWTYAMVAGSLAMFGAFVRYEARLARHGGSPLIDVQLFREGDFSLGILVTLGFYLTSAFVLTYAVYLQNGLQRSALQAGLATVPFTVGYFCGSIVAARVIGMLGHRTLPLSCALQATGFAMVVAVVSHHLERDALFPGLALAGLGFGVAMPALIRVVISSVETHHAGLASGTVITALQISAALGVAIIGGVFYGALKGQETAGAYAHAFAVSLSCNVVALAIISLLSLALGRKPQRGLRATVTSME</sequence>
<feature type="transmembrane region" description="Helical" evidence="5">
    <location>
        <begin position="204"/>
        <end position="221"/>
    </location>
</feature>
<evidence type="ECO:0000313" key="7">
    <source>
        <dbReference type="EMBL" id="MBM7130263.1"/>
    </source>
</evidence>
<dbReference type="SUPFAM" id="SSF103473">
    <property type="entry name" value="MFS general substrate transporter"/>
    <property type="match status" value="1"/>
</dbReference>
<evidence type="ECO:0000259" key="6">
    <source>
        <dbReference type="PROSITE" id="PS50850"/>
    </source>
</evidence>
<proteinExistence type="predicted"/>
<feature type="transmembrane region" description="Helical" evidence="5">
    <location>
        <begin position="339"/>
        <end position="360"/>
    </location>
</feature>
<dbReference type="PANTHER" id="PTHR42718:SF39">
    <property type="entry name" value="ACTINORHODIN TRANSPORTER-RELATED"/>
    <property type="match status" value="1"/>
</dbReference>
<comment type="caution">
    <text evidence="7">The sequence shown here is derived from an EMBL/GenBank/DDBJ whole genome shotgun (WGS) entry which is preliminary data.</text>
</comment>
<dbReference type="RefSeq" id="WP_204631862.1">
    <property type="nucleotide sequence ID" value="NZ_BSOC01000002.1"/>
</dbReference>
<evidence type="ECO:0000256" key="4">
    <source>
        <dbReference type="ARBA" id="ARBA00023136"/>
    </source>
</evidence>
<keyword evidence="2 5" id="KW-0812">Transmembrane</keyword>
<dbReference type="EMBL" id="JADIKF010000039">
    <property type="protein sequence ID" value="MBM7130263.1"/>
    <property type="molecule type" value="Genomic_DNA"/>
</dbReference>
<dbReference type="InterPro" id="IPR036259">
    <property type="entry name" value="MFS_trans_sf"/>
</dbReference>
<evidence type="ECO:0000256" key="1">
    <source>
        <dbReference type="ARBA" id="ARBA00004141"/>
    </source>
</evidence>
<accession>A0ABS2KGG5</accession>
<feature type="transmembrane region" description="Helical" evidence="5">
    <location>
        <begin position="275"/>
        <end position="298"/>
    </location>
</feature>
<gene>
    <name evidence="7" type="ORF">ISS99_12045</name>
</gene>
<feature type="transmembrane region" description="Helical" evidence="5">
    <location>
        <begin position="233"/>
        <end position="254"/>
    </location>
</feature>
<dbReference type="CDD" id="cd17321">
    <property type="entry name" value="MFS_MMR_MDR_like"/>
    <property type="match status" value="1"/>
</dbReference>
<evidence type="ECO:0000256" key="2">
    <source>
        <dbReference type="ARBA" id="ARBA00022692"/>
    </source>
</evidence>
<organism evidence="7 8">
    <name type="scientific">Dyella mobilis</name>
    <dbReference type="NCBI Taxonomy" id="1849582"/>
    <lineage>
        <taxon>Bacteria</taxon>
        <taxon>Pseudomonadati</taxon>
        <taxon>Pseudomonadota</taxon>
        <taxon>Gammaproteobacteria</taxon>
        <taxon>Lysobacterales</taxon>
        <taxon>Rhodanobacteraceae</taxon>
        <taxon>Dyella</taxon>
    </lineage>
</organism>
<feature type="transmembrane region" description="Helical" evidence="5">
    <location>
        <begin position="106"/>
        <end position="127"/>
    </location>
</feature>
<protein>
    <submittedName>
        <fullName evidence="7">MFS transporter</fullName>
    </submittedName>
</protein>
<dbReference type="Gene3D" id="1.20.1250.20">
    <property type="entry name" value="MFS general substrate transporter like domains"/>
    <property type="match status" value="1"/>
</dbReference>
<feature type="transmembrane region" description="Helical" evidence="5">
    <location>
        <begin position="310"/>
        <end position="332"/>
    </location>
</feature>
<dbReference type="PROSITE" id="PS50850">
    <property type="entry name" value="MFS"/>
    <property type="match status" value="1"/>
</dbReference>